<name>A0ABW3K953_9BACT</name>
<evidence type="ECO:0000313" key="2">
    <source>
        <dbReference type="Proteomes" id="UP001597112"/>
    </source>
</evidence>
<dbReference type="InterPro" id="IPR025345">
    <property type="entry name" value="DUF4249"/>
</dbReference>
<dbReference type="RefSeq" id="WP_377582270.1">
    <property type="nucleotide sequence ID" value="NZ_JBHTKA010000008.1"/>
</dbReference>
<protein>
    <submittedName>
        <fullName evidence="1">DUF4249 domain-containing protein</fullName>
    </submittedName>
</protein>
<comment type="caution">
    <text evidence="1">The sequence shown here is derived from an EMBL/GenBank/DDBJ whole genome shotgun (WGS) entry which is preliminary data.</text>
</comment>
<evidence type="ECO:0000313" key="1">
    <source>
        <dbReference type="EMBL" id="MFD1001833.1"/>
    </source>
</evidence>
<sequence>MIARRNIYIKLLSAHLVVAVCFVMAACIPEPLEVEGIPVVQPQIVVNTQIIPDQSLVVLLTKSFGALDANEDSDAQELLDQIAVEDATVTISNTQQTYNLTALGSGIYGGVFIPFAAGEEYTLHVASETLGEVRATTTVKPMISFDDIEAELYFDGYDDTLVQVIYTLTDPMEKNWYMLNVQHIERAELIEDALNPRSFMRLLDDVEFDGPKYGEAFRAFQRDFHAGDTVAVFLSNISEEYYNFMKLRLDNRFSFIEYLSEPVNYPSNVEGGKGFFNLYVPDIRTFVLEEQ</sequence>
<reference evidence="2" key="1">
    <citation type="journal article" date="2019" name="Int. J. Syst. Evol. Microbiol.">
        <title>The Global Catalogue of Microorganisms (GCM) 10K type strain sequencing project: providing services to taxonomists for standard genome sequencing and annotation.</title>
        <authorList>
            <consortium name="The Broad Institute Genomics Platform"/>
            <consortium name="The Broad Institute Genome Sequencing Center for Infectious Disease"/>
            <person name="Wu L."/>
            <person name="Ma J."/>
        </authorList>
    </citation>
    <scope>NUCLEOTIDE SEQUENCE [LARGE SCALE GENOMIC DNA]</scope>
    <source>
        <strain evidence="2">CCUG 58938</strain>
    </source>
</reference>
<accession>A0ABW3K953</accession>
<dbReference type="Pfam" id="PF14054">
    <property type="entry name" value="DUF4249"/>
    <property type="match status" value="1"/>
</dbReference>
<proteinExistence type="predicted"/>
<keyword evidence="2" id="KW-1185">Reference proteome</keyword>
<dbReference type="Proteomes" id="UP001597112">
    <property type="component" value="Unassembled WGS sequence"/>
</dbReference>
<organism evidence="1 2">
    <name type="scientific">Ohtaekwangia kribbensis</name>
    <dbReference type="NCBI Taxonomy" id="688913"/>
    <lineage>
        <taxon>Bacteria</taxon>
        <taxon>Pseudomonadati</taxon>
        <taxon>Bacteroidota</taxon>
        <taxon>Cytophagia</taxon>
        <taxon>Cytophagales</taxon>
        <taxon>Fulvivirgaceae</taxon>
        <taxon>Ohtaekwangia</taxon>
    </lineage>
</organism>
<dbReference type="PROSITE" id="PS51257">
    <property type="entry name" value="PROKAR_LIPOPROTEIN"/>
    <property type="match status" value="1"/>
</dbReference>
<dbReference type="EMBL" id="JBHTKA010000008">
    <property type="protein sequence ID" value="MFD1001833.1"/>
    <property type="molecule type" value="Genomic_DNA"/>
</dbReference>
<gene>
    <name evidence="1" type="ORF">ACFQ21_21085</name>
</gene>